<comment type="caution">
    <text evidence="1">The sequence shown here is derived from an EMBL/GenBank/DDBJ whole genome shotgun (WGS) entry which is preliminary data.</text>
</comment>
<gene>
    <name evidence="1" type="ORF">Bequi_13875</name>
</gene>
<dbReference type="RefSeq" id="WP_249738531.1">
    <property type="nucleotide sequence ID" value="NZ_JAKNCJ010000014.1"/>
</dbReference>
<evidence type="ECO:0000313" key="2">
    <source>
        <dbReference type="Proteomes" id="UP001203761"/>
    </source>
</evidence>
<proteinExistence type="predicted"/>
<reference evidence="1" key="1">
    <citation type="submission" date="2022-02" db="EMBL/GenBank/DDBJ databases">
        <authorList>
            <person name="Lee M."/>
            <person name="Kim S.-J."/>
            <person name="Jung M.-Y."/>
        </authorList>
    </citation>
    <scope>NUCLEOTIDE SEQUENCE</scope>
    <source>
        <strain evidence="1">JHP9</strain>
    </source>
</reference>
<dbReference type="EMBL" id="JAKNCJ010000014">
    <property type="protein sequence ID" value="MCL6424454.1"/>
    <property type="molecule type" value="Genomic_DNA"/>
</dbReference>
<evidence type="ECO:0000313" key="1">
    <source>
        <dbReference type="EMBL" id="MCL6424454.1"/>
    </source>
</evidence>
<sequence>MTTAPVASTESSMLALLHRRLAKDNAAGLPRWVYAEHVRALSSTREADAIALDEHAAPWSERKDDPDHGYHDRDVHGFEVKVSRADWLRELATHHPEFASRWKSHAWGRYCTHWWLVVPDPRIVAPGELPAGWGLLAGTARLRAVVPAAPRPAEPMAADLLHMVARTAIKTDRAYRGGAAGAPI</sequence>
<organism evidence="1 2">
    <name type="scientific">Brachybacterium equifaecis</name>
    <dbReference type="NCBI Taxonomy" id="2910770"/>
    <lineage>
        <taxon>Bacteria</taxon>
        <taxon>Bacillati</taxon>
        <taxon>Actinomycetota</taxon>
        <taxon>Actinomycetes</taxon>
        <taxon>Micrococcales</taxon>
        <taxon>Dermabacteraceae</taxon>
        <taxon>Brachybacterium</taxon>
    </lineage>
</organism>
<keyword evidence="2" id="KW-1185">Reference proteome</keyword>
<dbReference type="Proteomes" id="UP001203761">
    <property type="component" value="Unassembled WGS sequence"/>
</dbReference>
<accession>A0ABT0R3D5</accession>
<name>A0ABT0R3D5_9MICO</name>
<protein>
    <submittedName>
        <fullName evidence="1">Uncharacterized protein</fullName>
    </submittedName>
</protein>